<evidence type="ECO:0000256" key="5">
    <source>
        <dbReference type="ARBA" id="ARBA00022842"/>
    </source>
</evidence>
<evidence type="ECO:0000256" key="7">
    <source>
        <dbReference type="ARBA" id="ARBA00023118"/>
    </source>
</evidence>
<keyword evidence="6 11" id="KW-0695">RNA-directed DNA polymerase</keyword>
<evidence type="ECO:0000313" key="12">
    <source>
        <dbReference type="Proteomes" id="UP001152599"/>
    </source>
</evidence>
<dbReference type="GO" id="GO:0046872">
    <property type="term" value="F:metal ion binding"/>
    <property type="evidence" value="ECO:0007669"/>
    <property type="project" value="UniProtKB-KW"/>
</dbReference>
<dbReference type="PRINTS" id="PR00866">
    <property type="entry name" value="RNADNAPOLMS"/>
</dbReference>
<keyword evidence="12" id="KW-1185">Reference proteome</keyword>
<dbReference type="GO" id="GO:0003964">
    <property type="term" value="F:RNA-directed DNA polymerase activity"/>
    <property type="evidence" value="ECO:0007669"/>
    <property type="project" value="UniProtKB-KW"/>
</dbReference>
<keyword evidence="7" id="KW-0051">Antiviral defense</keyword>
<evidence type="ECO:0000256" key="3">
    <source>
        <dbReference type="ARBA" id="ARBA00022695"/>
    </source>
</evidence>
<dbReference type="CDD" id="cd03487">
    <property type="entry name" value="RT_Bac_retron_II"/>
    <property type="match status" value="1"/>
</dbReference>
<dbReference type="InterPro" id="IPR000123">
    <property type="entry name" value="Reverse_transcriptase_msDNA"/>
</dbReference>
<dbReference type="SUPFAM" id="SSF56672">
    <property type="entry name" value="DNA/RNA polymerases"/>
    <property type="match status" value="1"/>
</dbReference>
<gene>
    <name evidence="11" type="ORF">NMK71_04965</name>
</gene>
<dbReference type="InterPro" id="IPR043502">
    <property type="entry name" value="DNA/RNA_pol_sf"/>
</dbReference>
<evidence type="ECO:0000313" key="11">
    <source>
        <dbReference type="EMBL" id="MDG4945757.1"/>
    </source>
</evidence>
<accession>A0A9X4MYA3</accession>
<evidence type="ECO:0000256" key="2">
    <source>
        <dbReference type="ARBA" id="ARBA00022679"/>
    </source>
</evidence>
<keyword evidence="5" id="KW-0460">Magnesium</keyword>
<dbReference type="PANTHER" id="PTHR34047">
    <property type="entry name" value="NUCLEAR INTRON MATURASE 1, MITOCHONDRIAL-RELATED"/>
    <property type="match status" value="1"/>
</dbReference>
<keyword evidence="2" id="KW-0808">Transferase</keyword>
<dbReference type="PANTHER" id="PTHR34047:SF7">
    <property type="entry name" value="RNA-DIRECTED DNA POLYMERASE"/>
    <property type="match status" value="1"/>
</dbReference>
<dbReference type="InterPro" id="IPR051083">
    <property type="entry name" value="GrpII_Intron_Splice-Mob/Def"/>
</dbReference>
<dbReference type="GO" id="GO:0003723">
    <property type="term" value="F:RNA binding"/>
    <property type="evidence" value="ECO:0007669"/>
    <property type="project" value="InterPro"/>
</dbReference>
<comment type="catalytic activity">
    <reaction evidence="9">
        <text>DNA(n) + a 2'-deoxyribonucleoside 5'-triphosphate = DNA(n+1) + diphosphate</text>
        <dbReference type="Rhea" id="RHEA:22508"/>
        <dbReference type="Rhea" id="RHEA-COMP:17339"/>
        <dbReference type="Rhea" id="RHEA-COMP:17340"/>
        <dbReference type="ChEBI" id="CHEBI:33019"/>
        <dbReference type="ChEBI" id="CHEBI:61560"/>
        <dbReference type="ChEBI" id="CHEBI:173112"/>
        <dbReference type="EC" id="2.7.7.49"/>
    </reaction>
</comment>
<evidence type="ECO:0000256" key="8">
    <source>
        <dbReference type="ARBA" id="ARBA00034120"/>
    </source>
</evidence>
<comment type="caution">
    <text evidence="11">The sequence shown here is derived from an EMBL/GenBank/DDBJ whole genome shotgun (WGS) entry which is preliminary data.</text>
</comment>
<dbReference type="PROSITE" id="PS50878">
    <property type="entry name" value="RT_POL"/>
    <property type="match status" value="1"/>
</dbReference>
<dbReference type="GO" id="GO:0051607">
    <property type="term" value="P:defense response to virus"/>
    <property type="evidence" value="ECO:0007669"/>
    <property type="project" value="UniProtKB-KW"/>
</dbReference>
<protein>
    <recommendedName>
        <fullName evidence="1">RNA-directed DNA polymerase</fullName>
        <ecNumber evidence="1">2.7.7.49</ecNumber>
    </recommendedName>
</protein>
<feature type="domain" description="Reverse transcriptase" evidence="10">
    <location>
        <begin position="1"/>
        <end position="289"/>
    </location>
</feature>
<reference evidence="11" key="1">
    <citation type="submission" date="2022-07" db="EMBL/GenBank/DDBJ databases">
        <title>Description and genome-wide analysis of Profundicola chukchiensis gen. nov., sp. nov., marine bacteria isolated from bottom sediments of the Chukchi Sea.</title>
        <authorList>
            <person name="Romanenko L."/>
            <person name="Otstavnykh N."/>
            <person name="Kurilenko V."/>
            <person name="Eremeev V."/>
            <person name="Velansky P."/>
            <person name="Mikhailov V."/>
            <person name="Isaeva M."/>
        </authorList>
    </citation>
    <scope>NUCLEOTIDE SEQUENCE</scope>
    <source>
        <strain evidence="11">KMM 9713</strain>
    </source>
</reference>
<dbReference type="EMBL" id="JANCMU010000002">
    <property type="protein sequence ID" value="MDG4945757.1"/>
    <property type="molecule type" value="Genomic_DNA"/>
</dbReference>
<evidence type="ECO:0000256" key="4">
    <source>
        <dbReference type="ARBA" id="ARBA00022723"/>
    </source>
</evidence>
<comment type="similarity">
    <text evidence="8">Belongs to the bacterial reverse transcriptase family.</text>
</comment>
<evidence type="ECO:0000256" key="6">
    <source>
        <dbReference type="ARBA" id="ARBA00022918"/>
    </source>
</evidence>
<dbReference type="Pfam" id="PF00078">
    <property type="entry name" value="RVT_1"/>
    <property type="match status" value="1"/>
</dbReference>
<name>A0A9X4MYA3_9FLAO</name>
<dbReference type="EC" id="2.7.7.49" evidence="1"/>
<keyword evidence="4" id="KW-0479">Metal-binding</keyword>
<evidence type="ECO:0000259" key="10">
    <source>
        <dbReference type="PROSITE" id="PS50878"/>
    </source>
</evidence>
<evidence type="ECO:0000256" key="9">
    <source>
        <dbReference type="ARBA" id="ARBA00048173"/>
    </source>
</evidence>
<dbReference type="Proteomes" id="UP001152599">
    <property type="component" value="Unassembled WGS sequence"/>
</dbReference>
<dbReference type="AlphaFoldDB" id="A0A9X4MYA3"/>
<organism evidence="11 12">
    <name type="scientific">Profundicola chukchiensis</name>
    <dbReference type="NCBI Taxonomy" id="2961959"/>
    <lineage>
        <taxon>Bacteria</taxon>
        <taxon>Pseudomonadati</taxon>
        <taxon>Bacteroidota</taxon>
        <taxon>Flavobacteriia</taxon>
        <taxon>Flavobacteriales</taxon>
        <taxon>Weeksellaceae</taxon>
        <taxon>Profundicola</taxon>
    </lineage>
</organism>
<dbReference type="InterPro" id="IPR000477">
    <property type="entry name" value="RT_dom"/>
</dbReference>
<sequence>METQLSPSQEIKRRFSAMKTSKDFSLLLSYAQNIYFGKENTKSISEKKLYYFANPEYNEFRYQQFSIAKKSGGERIINAPHKDLKTILKVLNFVLQQVLQPHHAATGFVPGKSIVDNAKLHVGKNYVYNIDLKDFFHSFDKKRVKSGLIYSLKRVNISIEEPIAYLIACLCTHPLEIDGTIKTVLPQGSPTSPTLTNILCQRLDRRLSGLAKRFNATYSRYADDISFSSDHNIYQEEFLDELNRIISVDNKFELKLDEIKLGPELKLNNKKTRLQHKHGYRQEVTGLIVNDKVNVHRSYVKTIRTWLYQWERYGYKKAQANFKKDYMSDKGHIKSNNAELVNVLSGKLQFLKMVKGEHDPTFAKLNQRFEKLPKPNNKIDKILDIWEKEGIDAAIELQKKQTLLSNNLVDISVLLGENWDLDN</sequence>
<proteinExistence type="inferred from homology"/>
<evidence type="ECO:0000256" key="1">
    <source>
        <dbReference type="ARBA" id="ARBA00012493"/>
    </source>
</evidence>
<keyword evidence="3" id="KW-0548">Nucleotidyltransferase</keyword>
<dbReference type="RefSeq" id="WP_304420321.1">
    <property type="nucleotide sequence ID" value="NZ_JANCMU010000002.1"/>
</dbReference>